<accession>A0A6A6VXD2</accession>
<proteinExistence type="predicted"/>
<protein>
    <submittedName>
        <fullName evidence="2">Uncharacterized protein</fullName>
    </submittedName>
</protein>
<dbReference type="AlphaFoldDB" id="A0A6A6VXD2"/>
<gene>
    <name evidence="2" type="ORF">EJ05DRAFT_479930</name>
</gene>
<dbReference type="RefSeq" id="XP_033596362.1">
    <property type="nucleotide sequence ID" value="XM_033744775.1"/>
</dbReference>
<keyword evidence="1" id="KW-1133">Transmembrane helix</keyword>
<evidence type="ECO:0000313" key="3">
    <source>
        <dbReference type="Proteomes" id="UP000799437"/>
    </source>
</evidence>
<evidence type="ECO:0000256" key="1">
    <source>
        <dbReference type="SAM" id="Phobius"/>
    </source>
</evidence>
<dbReference type="EMBL" id="ML996582">
    <property type="protein sequence ID" value="KAF2753911.1"/>
    <property type="molecule type" value="Genomic_DNA"/>
</dbReference>
<organism evidence="2 3">
    <name type="scientific">Pseudovirgaria hyperparasitica</name>
    <dbReference type="NCBI Taxonomy" id="470096"/>
    <lineage>
        <taxon>Eukaryota</taxon>
        <taxon>Fungi</taxon>
        <taxon>Dikarya</taxon>
        <taxon>Ascomycota</taxon>
        <taxon>Pezizomycotina</taxon>
        <taxon>Dothideomycetes</taxon>
        <taxon>Dothideomycetes incertae sedis</taxon>
        <taxon>Acrospermales</taxon>
        <taxon>Acrospermaceae</taxon>
        <taxon>Pseudovirgaria</taxon>
    </lineage>
</organism>
<feature type="non-terminal residue" evidence="2">
    <location>
        <position position="78"/>
    </location>
</feature>
<keyword evidence="1" id="KW-0472">Membrane</keyword>
<keyword evidence="3" id="KW-1185">Reference proteome</keyword>
<dbReference type="GeneID" id="54485829"/>
<sequence length="78" mass="8672">MYLDSSSSSPLPQIIIPSPMYVVLESILHIPIRKGHASRRKNKGRISRWSVSMVHVRSTVRRSTNLPAAAYGWTGGLV</sequence>
<name>A0A6A6VXD2_9PEZI</name>
<feature type="transmembrane region" description="Helical" evidence="1">
    <location>
        <begin position="14"/>
        <end position="32"/>
    </location>
</feature>
<reference evidence="2" key="1">
    <citation type="journal article" date="2020" name="Stud. Mycol.">
        <title>101 Dothideomycetes genomes: a test case for predicting lifestyles and emergence of pathogens.</title>
        <authorList>
            <person name="Haridas S."/>
            <person name="Albert R."/>
            <person name="Binder M."/>
            <person name="Bloem J."/>
            <person name="Labutti K."/>
            <person name="Salamov A."/>
            <person name="Andreopoulos B."/>
            <person name="Baker S."/>
            <person name="Barry K."/>
            <person name="Bills G."/>
            <person name="Bluhm B."/>
            <person name="Cannon C."/>
            <person name="Castanera R."/>
            <person name="Culley D."/>
            <person name="Daum C."/>
            <person name="Ezra D."/>
            <person name="Gonzalez J."/>
            <person name="Henrissat B."/>
            <person name="Kuo A."/>
            <person name="Liang C."/>
            <person name="Lipzen A."/>
            <person name="Lutzoni F."/>
            <person name="Magnuson J."/>
            <person name="Mondo S."/>
            <person name="Nolan M."/>
            <person name="Ohm R."/>
            <person name="Pangilinan J."/>
            <person name="Park H.-J."/>
            <person name="Ramirez L."/>
            <person name="Alfaro M."/>
            <person name="Sun H."/>
            <person name="Tritt A."/>
            <person name="Yoshinaga Y."/>
            <person name="Zwiers L.-H."/>
            <person name="Turgeon B."/>
            <person name="Goodwin S."/>
            <person name="Spatafora J."/>
            <person name="Crous P."/>
            <person name="Grigoriev I."/>
        </authorList>
    </citation>
    <scope>NUCLEOTIDE SEQUENCE</scope>
    <source>
        <strain evidence="2">CBS 121739</strain>
    </source>
</reference>
<evidence type="ECO:0000313" key="2">
    <source>
        <dbReference type="EMBL" id="KAF2753911.1"/>
    </source>
</evidence>
<dbReference type="Proteomes" id="UP000799437">
    <property type="component" value="Unassembled WGS sequence"/>
</dbReference>
<keyword evidence="1" id="KW-0812">Transmembrane</keyword>